<organism evidence="1 2">
    <name type="scientific">Actinorhabdospora filicis</name>
    <dbReference type="NCBI Taxonomy" id="1785913"/>
    <lineage>
        <taxon>Bacteria</taxon>
        <taxon>Bacillati</taxon>
        <taxon>Actinomycetota</taxon>
        <taxon>Actinomycetes</taxon>
        <taxon>Micromonosporales</taxon>
        <taxon>Micromonosporaceae</taxon>
        <taxon>Actinorhabdospora</taxon>
    </lineage>
</organism>
<reference evidence="1" key="1">
    <citation type="submission" date="2023-03" db="EMBL/GenBank/DDBJ databases">
        <title>Actinorhabdospora filicis NBRC 111898.</title>
        <authorList>
            <person name="Ichikawa N."/>
            <person name="Sato H."/>
            <person name="Tonouchi N."/>
        </authorList>
    </citation>
    <scope>NUCLEOTIDE SEQUENCE</scope>
    <source>
        <strain evidence="1">NBRC 111898</strain>
    </source>
</reference>
<sequence length="619" mass="68616">MRVQPRQHLLEVWKALVAMSLDDKGEWVWRGRSDKDTVSDAQQLLCLVFPAVELEGFRLENPDETDQDVLDALQPLGDAVAIPRKVVDIATSYLERHSDPIGDPLFSGGRNFIPIRDGKPADDELPSEAQLLIDVTESFALSVTLTLALLGFVREYRKMASRQALQEKINRLEILASKRLTAALVGLMRSFTVNTFDVSERPGKVLLESMGLTGNPSRREIDDLQRALRGVSNGLRDLTVGSGKDAEVTGPTTLFECGWSWGTISGAPEVDFSASGGAQRVGYASDEPYLYFTTVALDGIADLFTERTRALGLLDPEQQRLAQALQLRWDLTQQYWAVLSSYGGGRWPLENIPWRTTDDLESDYYTALVSAIVVRELIVRAAGEREITRLADILGELANRTRITRRAMDTDPAISLHDGVAVELVGSDKPGGPALAWVARDFAPVLLKRSLALVPFTSRNRRDDLIDLIDDLWGHLERRRLDRRPRSKDGKGLWDEPGRAFDAIPLGERVHWQPTHRVVESLVSGARFVQGDPPPSPDLEETGRILLTEAEHLYDQELFGGGPESGDSMQRALSGIKANLDRARIILGKRPGSAVTLIQDALRELDRLAAARESAERVI</sequence>
<dbReference type="RefSeq" id="WP_285661039.1">
    <property type="nucleotide sequence ID" value="NZ_BSTX01000001.1"/>
</dbReference>
<evidence type="ECO:0000313" key="1">
    <source>
        <dbReference type="EMBL" id="GLZ75814.1"/>
    </source>
</evidence>
<gene>
    <name evidence="1" type="ORF">Afil01_06210</name>
</gene>
<name>A0A9W6W6R3_9ACTN</name>
<dbReference type="Proteomes" id="UP001165079">
    <property type="component" value="Unassembled WGS sequence"/>
</dbReference>
<dbReference type="InterPro" id="IPR049777">
    <property type="entry name" value="SCO2524-like"/>
</dbReference>
<dbReference type="AlphaFoldDB" id="A0A9W6W6R3"/>
<protein>
    <submittedName>
        <fullName evidence="1">Uncharacterized protein</fullName>
    </submittedName>
</protein>
<accession>A0A9W6W6R3</accession>
<keyword evidence="2" id="KW-1185">Reference proteome</keyword>
<dbReference type="EMBL" id="BSTX01000001">
    <property type="protein sequence ID" value="GLZ75814.1"/>
    <property type="molecule type" value="Genomic_DNA"/>
</dbReference>
<dbReference type="NCBIfam" id="NF040567">
    <property type="entry name" value="SCO2524_fam"/>
    <property type="match status" value="1"/>
</dbReference>
<evidence type="ECO:0000313" key="2">
    <source>
        <dbReference type="Proteomes" id="UP001165079"/>
    </source>
</evidence>
<comment type="caution">
    <text evidence="1">The sequence shown here is derived from an EMBL/GenBank/DDBJ whole genome shotgun (WGS) entry which is preliminary data.</text>
</comment>
<proteinExistence type="predicted"/>